<feature type="compositionally biased region" description="Low complexity" evidence="1">
    <location>
        <begin position="73"/>
        <end position="94"/>
    </location>
</feature>
<dbReference type="EMBL" id="JBFTWV010000002">
    <property type="protein sequence ID" value="KAL2800861.1"/>
    <property type="molecule type" value="Genomic_DNA"/>
</dbReference>
<proteinExistence type="predicted"/>
<organism evidence="2 3">
    <name type="scientific">Aspergillus keveii</name>
    <dbReference type="NCBI Taxonomy" id="714993"/>
    <lineage>
        <taxon>Eukaryota</taxon>
        <taxon>Fungi</taxon>
        <taxon>Dikarya</taxon>
        <taxon>Ascomycota</taxon>
        <taxon>Pezizomycotina</taxon>
        <taxon>Eurotiomycetes</taxon>
        <taxon>Eurotiomycetidae</taxon>
        <taxon>Eurotiales</taxon>
        <taxon>Aspergillaceae</taxon>
        <taxon>Aspergillus</taxon>
        <taxon>Aspergillus subgen. Nidulantes</taxon>
    </lineage>
</organism>
<reference evidence="2 3" key="1">
    <citation type="submission" date="2024-07" db="EMBL/GenBank/DDBJ databases">
        <title>Section-level genome sequencing and comparative genomics of Aspergillus sections Usti and Cavernicolus.</title>
        <authorList>
            <consortium name="Lawrence Berkeley National Laboratory"/>
            <person name="Nybo J.L."/>
            <person name="Vesth T.C."/>
            <person name="Theobald S."/>
            <person name="Frisvad J.C."/>
            <person name="Larsen T.O."/>
            <person name="Kjaerboelling I."/>
            <person name="Rothschild-Mancinelli K."/>
            <person name="Lyhne E.K."/>
            <person name="Kogle M.E."/>
            <person name="Barry K."/>
            <person name="Clum A."/>
            <person name="Na H."/>
            <person name="Ledsgaard L."/>
            <person name="Lin J."/>
            <person name="Lipzen A."/>
            <person name="Kuo A."/>
            <person name="Riley R."/>
            <person name="Mondo S."/>
            <person name="Labutti K."/>
            <person name="Haridas S."/>
            <person name="Pangalinan J."/>
            <person name="Salamov A.A."/>
            <person name="Simmons B.A."/>
            <person name="Magnuson J.K."/>
            <person name="Chen J."/>
            <person name="Drula E."/>
            <person name="Henrissat B."/>
            <person name="Wiebenga A."/>
            <person name="Lubbers R.J."/>
            <person name="Gomes A.C."/>
            <person name="Makela M.R."/>
            <person name="Stajich J."/>
            <person name="Grigoriev I.V."/>
            <person name="Mortensen U.H."/>
            <person name="De Vries R.P."/>
            <person name="Baker S.E."/>
            <person name="Andersen M.R."/>
        </authorList>
    </citation>
    <scope>NUCLEOTIDE SEQUENCE [LARGE SCALE GENOMIC DNA]</scope>
    <source>
        <strain evidence="2 3">CBS 209.92</strain>
    </source>
</reference>
<sequence>MNPVNKLYRLHKAEEDRDEQHAEGRWRLWVDGKAILDRGWLHGPYEPPAAQPNAPARRDDVCPLLTLASSSSAVSTAPSTFVTTTRPPSSTLPTADPTTTRGHNPPGQPPGFTLPTPPHTSSVQVSDQDCKYPDHNGPETLPATDHTAISELSRRCSYVTVGLGPDCPPWKWSHKVPGAEYHAEISWVKGCQGPQLDLRSPTPELSCQQIMTDNFDHCQEHQGFGGSRQVGCLIYSAWLTAADFSDYYGTSAGGTTGDTGEDVSEDSGEPHAIPGNGWFPPGYDSNQDAPHQDDPNQHDASEDQPHGMPWGGGSEGWNHDYFD</sequence>
<feature type="region of interest" description="Disordered" evidence="1">
    <location>
        <begin position="73"/>
        <end position="128"/>
    </location>
</feature>
<evidence type="ECO:0000256" key="1">
    <source>
        <dbReference type="SAM" id="MobiDB-lite"/>
    </source>
</evidence>
<feature type="region of interest" description="Disordered" evidence="1">
    <location>
        <begin position="253"/>
        <end position="323"/>
    </location>
</feature>
<comment type="caution">
    <text evidence="2">The sequence shown here is derived from an EMBL/GenBank/DDBJ whole genome shotgun (WGS) entry which is preliminary data.</text>
</comment>
<feature type="compositionally biased region" description="Basic and acidic residues" evidence="1">
    <location>
        <begin position="290"/>
        <end position="305"/>
    </location>
</feature>
<name>A0ABR4GP67_9EURO</name>
<keyword evidence="3" id="KW-1185">Reference proteome</keyword>
<protein>
    <submittedName>
        <fullName evidence="2">Uncharacterized protein</fullName>
    </submittedName>
</protein>
<dbReference type="Proteomes" id="UP001610563">
    <property type="component" value="Unassembled WGS sequence"/>
</dbReference>
<accession>A0ABR4GP67</accession>
<evidence type="ECO:0000313" key="3">
    <source>
        <dbReference type="Proteomes" id="UP001610563"/>
    </source>
</evidence>
<gene>
    <name evidence="2" type="ORF">BJX66DRAFT_290314</name>
</gene>
<evidence type="ECO:0000313" key="2">
    <source>
        <dbReference type="EMBL" id="KAL2800861.1"/>
    </source>
</evidence>